<keyword evidence="3" id="KW-1185">Reference proteome</keyword>
<dbReference type="EMBL" id="CAUJNA010003291">
    <property type="protein sequence ID" value="CAJ1398111.1"/>
    <property type="molecule type" value="Genomic_DNA"/>
</dbReference>
<reference evidence="2" key="1">
    <citation type="submission" date="2023-08" db="EMBL/GenBank/DDBJ databases">
        <authorList>
            <person name="Chen Y."/>
            <person name="Shah S."/>
            <person name="Dougan E. K."/>
            <person name="Thang M."/>
            <person name="Chan C."/>
        </authorList>
    </citation>
    <scope>NUCLEOTIDE SEQUENCE</scope>
</reference>
<evidence type="ECO:0000313" key="3">
    <source>
        <dbReference type="Proteomes" id="UP001178507"/>
    </source>
</evidence>
<evidence type="ECO:0000313" key="2">
    <source>
        <dbReference type="EMBL" id="CAJ1398111.1"/>
    </source>
</evidence>
<feature type="signal peptide" evidence="1">
    <location>
        <begin position="1"/>
        <end position="25"/>
    </location>
</feature>
<proteinExistence type="predicted"/>
<dbReference type="Proteomes" id="UP001178507">
    <property type="component" value="Unassembled WGS sequence"/>
</dbReference>
<name>A0AA36J2N8_9DINO</name>
<gene>
    <name evidence="2" type="ORF">EVOR1521_LOCUS21982</name>
</gene>
<keyword evidence="1" id="KW-0732">Signal</keyword>
<sequence length="298" mass="33897">MLDLMQCRALLLAFFDLQELACSEGGRIVEERNNVVHALEKNRSLQDFVTSGQFPRPALRGKPLQELYQRYMKGLSDKDEELADAFAFVRLLDLAREALYEEKEELVAPWLPEALCELKMQGFDLVQLKAVNRLRNAFKYQTSKRLEIPQGKASQIAKQLNEMSLSTDVEVREALVGLLPEECHPHLSLDQLWADYRNEVGGEPKPIELPGALHLLGTHWFKCRAAPRLLAKLDVQLNADKLFAASDGAFFHEALKILTDKYADLKEVPDIGPLLLGHGKVKDLETRLRQRASRESRR</sequence>
<feature type="chain" id="PRO_5041402343" evidence="1">
    <location>
        <begin position="26"/>
        <end position="298"/>
    </location>
</feature>
<accession>A0AA36J2N8</accession>
<organism evidence="2 3">
    <name type="scientific">Effrenium voratum</name>
    <dbReference type="NCBI Taxonomy" id="2562239"/>
    <lineage>
        <taxon>Eukaryota</taxon>
        <taxon>Sar</taxon>
        <taxon>Alveolata</taxon>
        <taxon>Dinophyceae</taxon>
        <taxon>Suessiales</taxon>
        <taxon>Symbiodiniaceae</taxon>
        <taxon>Effrenium</taxon>
    </lineage>
</organism>
<protein>
    <submittedName>
        <fullName evidence="2">Uncharacterized protein</fullName>
    </submittedName>
</protein>
<dbReference type="AlphaFoldDB" id="A0AA36J2N8"/>
<comment type="caution">
    <text evidence="2">The sequence shown here is derived from an EMBL/GenBank/DDBJ whole genome shotgun (WGS) entry which is preliminary data.</text>
</comment>
<evidence type="ECO:0000256" key="1">
    <source>
        <dbReference type="SAM" id="SignalP"/>
    </source>
</evidence>